<accession>A0A3V9UIX9</accession>
<sequence>MSNTEQFTHNQPLGNSDPAHTGFAPGELTKAVPAMTPLMLDATSGKLTVWDGQHAGAACGVLAVSADQSSTELAFYKSGSFRIEDVLWPDAVTDEHIKRNAFAGTAISIV</sequence>
<proteinExistence type="predicted"/>
<dbReference type="EMBL" id="DAAMVH010000010">
    <property type="protein sequence ID" value="HAC8334419.1"/>
    <property type="molecule type" value="Genomic_DNA"/>
</dbReference>
<feature type="region of interest" description="Disordered" evidence="1">
    <location>
        <begin position="1"/>
        <end position="26"/>
    </location>
</feature>
<dbReference type="Gene3D" id="2.40.300.10">
    <property type="entry name" value="Head decoration protein D"/>
    <property type="match status" value="1"/>
</dbReference>
<protein>
    <submittedName>
        <fullName evidence="2">Head decoration protein</fullName>
    </submittedName>
</protein>
<feature type="compositionally biased region" description="Polar residues" evidence="1">
    <location>
        <begin position="1"/>
        <end position="14"/>
    </location>
</feature>
<gene>
    <name evidence="2" type="ORF">G0H73_16735</name>
</gene>
<organism evidence="2">
    <name type="scientific">Salmonella enterica I</name>
    <dbReference type="NCBI Taxonomy" id="59201"/>
    <lineage>
        <taxon>Bacteria</taxon>
        <taxon>Pseudomonadati</taxon>
        <taxon>Pseudomonadota</taxon>
        <taxon>Gammaproteobacteria</taxon>
        <taxon>Enterobacterales</taxon>
        <taxon>Enterobacteriaceae</taxon>
        <taxon>Salmonella</taxon>
    </lineage>
</organism>
<dbReference type="InterPro" id="IPR036630">
    <property type="entry name" value="Head_decoration_D_sf"/>
</dbReference>
<reference evidence="2" key="1">
    <citation type="journal article" date="2018" name="Genome Biol.">
        <title>SKESA: strategic k-mer extension for scrupulous assemblies.</title>
        <authorList>
            <person name="Souvorov A."/>
            <person name="Agarwala R."/>
            <person name="Lipman D.J."/>
        </authorList>
    </citation>
    <scope>NUCLEOTIDE SEQUENCE</scope>
    <source>
        <strain evidence="2">14ARS_STU0125</strain>
    </source>
</reference>
<evidence type="ECO:0000256" key="1">
    <source>
        <dbReference type="SAM" id="MobiDB-lite"/>
    </source>
</evidence>
<dbReference type="SUPFAM" id="SSF51274">
    <property type="entry name" value="Head decoration protein D (gpD, major capsid protein D)"/>
    <property type="match status" value="1"/>
</dbReference>
<dbReference type="AlphaFoldDB" id="A0A3V9UIX9"/>
<evidence type="ECO:0000313" key="2">
    <source>
        <dbReference type="EMBL" id="HAC8334419.1"/>
    </source>
</evidence>
<name>A0A3V9UIX9_SALET</name>
<comment type="caution">
    <text evidence="2">The sequence shown here is derived from an EMBL/GenBank/DDBJ whole genome shotgun (WGS) entry which is preliminary data.</text>
</comment>
<dbReference type="InterPro" id="IPR004195">
    <property type="entry name" value="Head_decoration_D"/>
</dbReference>
<reference evidence="2" key="2">
    <citation type="submission" date="2018-12" db="EMBL/GenBank/DDBJ databases">
        <authorList>
            <consortium name="NCBI Pathogen Detection Project"/>
        </authorList>
    </citation>
    <scope>NUCLEOTIDE SEQUENCE</scope>
    <source>
        <strain evidence="2">14ARS_STU0125</strain>
    </source>
</reference>
<dbReference type="Pfam" id="PF02924">
    <property type="entry name" value="HDPD"/>
    <property type="match status" value="1"/>
</dbReference>